<sequence>MATRHKVVQTSDWYRACDSFPTLWVPQGTGNKERNVKTIAAPLATSLAVCMLAAGCGSSAPKPPPQPEAQPGKPKRAAQGWIAAHRDWTTDRDLAAILAQPENRQARVLLASPQCSEPAPRSAGKAGGTGAPFLVAASRDVFGLAESGGRANAGAVQREGLDTSSVDIGFSALGFRGIRCAVYARYAVGDAPSRPGLLAVLGIEQRFEDGKYTDFFRFRPLHVRAGNTIARTTGGAPKIAVSFAVVARQLVVNSAGAATFAELGAATVSVPGVPVGGDGIACGPASCAGMSAPIPVPVARGTVVLAIGVSEAGETGADVDQSAAEQAALKAALGPAAPVLPAHPGRRPEK</sequence>
<protein>
    <submittedName>
        <fullName evidence="2">Uncharacterized protein</fullName>
    </submittedName>
</protein>
<dbReference type="EMBL" id="SGXM01000004">
    <property type="protein sequence ID" value="RZT36613.1"/>
    <property type="molecule type" value="Genomic_DNA"/>
</dbReference>
<proteinExistence type="predicted"/>
<organism evidence="2 3">
    <name type="scientific">Cupriavidus agavae</name>
    <dbReference type="NCBI Taxonomy" id="1001822"/>
    <lineage>
        <taxon>Bacteria</taxon>
        <taxon>Pseudomonadati</taxon>
        <taxon>Pseudomonadota</taxon>
        <taxon>Betaproteobacteria</taxon>
        <taxon>Burkholderiales</taxon>
        <taxon>Burkholderiaceae</taxon>
        <taxon>Cupriavidus</taxon>
    </lineage>
</organism>
<gene>
    <name evidence="2" type="ORF">EV147_3274</name>
</gene>
<name>A0A4Q7RSJ7_9BURK</name>
<comment type="caution">
    <text evidence="2">The sequence shown here is derived from an EMBL/GenBank/DDBJ whole genome shotgun (WGS) entry which is preliminary data.</text>
</comment>
<dbReference type="AlphaFoldDB" id="A0A4Q7RSJ7"/>
<evidence type="ECO:0000313" key="3">
    <source>
        <dbReference type="Proteomes" id="UP000291078"/>
    </source>
</evidence>
<reference evidence="2 3" key="1">
    <citation type="journal article" date="2015" name="Stand. Genomic Sci.">
        <title>Genomic Encyclopedia of Bacterial and Archaeal Type Strains, Phase III: the genomes of soil and plant-associated and newly described type strains.</title>
        <authorList>
            <person name="Whitman W.B."/>
            <person name="Woyke T."/>
            <person name="Klenk H.P."/>
            <person name="Zhou Y."/>
            <person name="Lilburn T.G."/>
            <person name="Beck B.J."/>
            <person name="De Vos P."/>
            <person name="Vandamme P."/>
            <person name="Eisen J.A."/>
            <person name="Garrity G."/>
            <person name="Hugenholtz P."/>
            <person name="Kyrpides N.C."/>
        </authorList>
    </citation>
    <scope>NUCLEOTIDE SEQUENCE [LARGE SCALE GENOMIC DNA]</scope>
    <source>
        <strain evidence="2 3">ASC-9842</strain>
    </source>
</reference>
<feature type="region of interest" description="Disordered" evidence="1">
    <location>
        <begin position="58"/>
        <end position="78"/>
    </location>
</feature>
<dbReference type="Proteomes" id="UP000291078">
    <property type="component" value="Unassembled WGS sequence"/>
</dbReference>
<accession>A0A4Q7RSJ7</accession>
<keyword evidence="3" id="KW-1185">Reference proteome</keyword>
<evidence type="ECO:0000256" key="1">
    <source>
        <dbReference type="SAM" id="MobiDB-lite"/>
    </source>
</evidence>
<evidence type="ECO:0000313" key="2">
    <source>
        <dbReference type="EMBL" id="RZT36613.1"/>
    </source>
</evidence>